<dbReference type="InterPro" id="IPR050956">
    <property type="entry name" value="2C_system_His_kinase"/>
</dbReference>
<feature type="domain" description="Histidine kinase" evidence="10">
    <location>
        <begin position="348"/>
        <end position="567"/>
    </location>
</feature>
<keyword evidence="12" id="KW-1185">Reference proteome</keyword>
<dbReference type="PANTHER" id="PTHR43719">
    <property type="entry name" value="TWO-COMPONENT HISTIDINE KINASE"/>
    <property type="match status" value="1"/>
</dbReference>
<comment type="subcellular location">
    <subcellularLocation>
        <location evidence="2">Cell membrane</location>
        <topology evidence="2">Multi-pass membrane protein</topology>
    </subcellularLocation>
</comment>
<evidence type="ECO:0000256" key="5">
    <source>
        <dbReference type="ARBA" id="ARBA00022553"/>
    </source>
</evidence>
<evidence type="ECO:0000256" key="9">
    <source>
        <dbReference type="SAM" id="Phobius"/>
    </source>
</evidence>
<dbReference type="PRINTS" id="PR00344">
    <property type="entry name" value="BCTRLSENSOR"/>
</dbReference>
<organism evidence="11 12">
    <name type="scientific">Pontiella sulfatireligans</name>
    <dbReference type="NCBI Taxonomy" id="2750658"/>
    <lineage>
        <taxon>Bacteria</taxon>
        <taxon>Pseudomonadati</taxon>
        <taxon>Kiritimatiellota</taxon>
        <taxon>Kiritimatiellia</taxon>
        <taxon>Kiritimatiellales</taxon>
        <taxon>Pontiellaceae</taxon>
        <taxon>Pontiella</taxon>
    </lineage>
</organism>
<dbReference type="InterPro" id="IPR033479">
    <property type="entry name" value="dCache_1"/>
</dbReference>
<proteinExistence type="predicted"/>
<dbReference type="SUPFAM" id="SSF47384">
    <property type="entry name" value="Homodimeric domain of signal transducing histidine kinase"/>
    <property type="match status" value="1"/>
</dbReference>
<dbReference type="InterPro" id="IPR004358">
    <property type="entry name" value="Sig_transdc_His_kin-like_C"/>
</dbReference>
<dbReference type="GO" id="GO:0005886">
    <property type="term" value="C:plasma membrane"/>
    <property type="evidence" value="ECO:0007669"/>
    <property type="project" value="UniProtKB-SubCell"/>
</dbReference>
<dbReference type="Pfam" id="PF02743">
    <property type="entry name" value="dCache_1"/>
    <property type="match status" value="1"/>
</dbReference>
<evidence type="ECO:0000256" key="3">
    <source>
        <dbReference type="ARBA" id="ARBA00012438"/>
    </source>
</evidence>
<evidence type="ECO:0000256" key="2">
    <source>
        <dbReference type="ARBA" id="ARBA00004651"/>
    </source>
</evidence>
<dbReference type="InterPro" id="IPR036097">
    <property type="entry name" value="HisK_dim/P_sf"/>
</dbReference>
<keyword evidence="6 9" id="KW-0812">Transmembrane</keyword>
<protein>
    <recommendedName>
        <fullName evidence="3">histidine kinase</fullName>
        <ecNumber evidence="3">2.7.13.3</ecNumber>
    </recommendedName>
</protein>
<keyword evidence="5" id="KW-0597">Phosphoprotein</keyword>
<comment type="catalytic activity">
    <reaction evidence="1">
        <text>ATP + protein L-histidine = ADP + protein N-phospho-L-histidine.</text>
        <dbReference type="EC" id="2.7.13.3"/>
    </reaction>
</comment>
<dbReference type="SUPFAM" id="SSF55874">
    <property type="entry name" value="ATPase domain of HSP90 chaperone/DNA topoisomerase II/histidine kinase"/>
    <property type="match status" value="1"/>
</dbReference>
<dbReference type="Gene3D" id="1.10.287.130">
    <property type="match status" value="1"/>
</dbReference>
<dbReference type="Gene3D" id="3.30.565.10">
    <property type="entry name" value="Histidine kinase-like ATPase, C-terminal domain"/>
    <property type="match status" value="1"/>
</dbReference>
<dbReference type="Proteomes" id="UP000346198">
    <property type="component" value="Unassembled WGS sequence"/>
</dbReference>
<dbReference type="PANTHER" id="PTHR43719:SF75">
    <property type="entry name" value="HISTIDINE KINASE CKI1"/>
    <property type="match status" value="1"/>
</dbReference>
<evidence type="ECO:0000313" key="11">
    <source>
        <dbReference type="EMBL" id="VGO23418.1"/>
    </source>
</evidence>
<keyword evidence="4" id="KW-1003">Cell membrane</keyword>
<feature type="transmembrane region" description="Helical" evidence="9">
    <location>
        <begin position="12"/>
        <end position="33"/>
    </location>
</feature>
<name>A0A6C2UT23_9BACT</name>
<dbReference type="EMBL" id="CAAHFH010000003">
    <property type="protein sequence ID" value="VGO23418.1"/>
    <property type="molecule type" value="Genomic_DNA"/>
</dbReference>
<feature type="transmembrane region" description="Helical" evidence="9">
    <location>
        <begin position="285"/>
        <end position="307"/>
    </location>
</feature>
<dbReference type="PROSITE" id="PS50109">
    <property type="entry name" value="HIS_KIN"/>
    <property type="match status" value="1"/>
</dbReference>
<dbReference type="CDD" id="cd00075">
    <property type="entry name" value="HATPase"/>
    <property type="match status" value="1"/>
</dbReference>
<reference evidence="11 12" key="1">
    <citation type="submission" date="2019-04" db="EMBL/GenBank/DDBJ databases">
        <authorList>
            <person name="Van Vliet M D."/>
        </authorList>
    </citation>
    <scope>NUCLEOTIDE SEQUENCE [LARGE SCALE GENOMIC DNA]</scope>
    <source>
        <strain evidence="11 12">F21</strain>
    </source>
</reference>
<sequence>MDRLSRRKRLIVAISLLMVAGFLTTSLISYYIARASMREQIVSSSLPLTSDNIYSELQRDLIRPIFISSLMAQDTFVRDWILDGEQDASQITKYLREIRESYGTHSCFLVSEASRKYYAYEGVLKTVRPEVEADAWYFRVRAMDGAYETNVDPDLANQNTMTIFINYKVFDYDNRYIGATGVGLKVSALIDVMKSYSEKYSRNVYLTDRTGNIVLSSCGVYEHIAEIQGMDALCSEILSSGGGVFNYKSEGGLVFLNSRFVKELGWHLLVEEVDGAATKRISEALFLNLFICGVITLAIILVTAFSITTYEKVNKEQEETIVEQHDQLDERNGELEQANQKKNLLLHILCHDLANPFGALISSLSALESDPEMLSDLLPEINDSLNNGMGIIESVRTMRAVDEGKIELPIKSIPLLALIEESKTILKSKFEAKNISVKQEVAADVTVSVEQYSFNNSVLNNLLTNSIKFSEKNSEVRIRAVRTAGGKVELTISDDGVGMPESILSALFNFNGNITRAGTDGELGTGFGMPLVEQFVRVFGGAIEVRSRDIEEFPDDHGTEVVLTLNP</sequence>
<dbReference type="InterPro" id="IPR003594">
    <property type="entry name" value="HATPase_dom"/>
</dbReference>
<dbReference type="AlphaFoldDB" id="A0A6C2UT23"/>
<dbReference type="EC" id="2.7.13.3" evidence="3"/>
<keyword evidence="7 9" id="KW-1133">Transmembrane helix</keyword>
<gene>
    <name evidence="11" type="primary">mcpH</name>
    <name evidence="11" type="ORF">SCARR_05525</name>
</gene>
<accession>A0A6C2UT23</accession>
<evidence type="ECO:0000256" key="8">
    <source>
        <dbReference type="ARBA" id="ARBA00023136"/>
    </source>
</evidence>
<dbReference type="Pfam" id="PF02518">
    <property type="entry name" value="HATPase_c"/>
    <property type="match status" value="1"/>
</dbReference>
<dbReference type="InterPro" id="IPR036890">
    <property type="entry name" value="HATPase_C_sf"/>
</dbReference>
<evidence type="ECO:0000256" key="6">
    <source>
        <dbReference type="ARBA" id="ARBA00022692"/>
    </source>
</evidence>
<evidence type="ECO:0000256" key="1">
    <source>
        <dbReference type="ARBA" id="ARBA00000085"/>
    </source>
</evidence>
<evidence type="ECO:0000313" key="12">
    <source>
        <dbReference type="Proteomes" id="UP000346198"/>
    </source>
</evidence>
<dbReference type="SMART" id="SM00387">
    <property type="entry name" value="HATPase_c"/>
    <property type="match status" value="1"/>
</dbReference>
<keyword evidence="8 9" id="KW-0472">Membrane</keyword>
<dbReference type="RefSeq" id="WP_136065731.1">
    <property type="nucleotide sequence ID" value="NZ_CAAHFH010000003.1"/>
</dbReference>
<dbReference type="InterPro" id="IPR005467">
    <property type="entry name" value="His_kinase_dom"/>
</dbReference>
<evidence type="ECO:0000256" key="4">
    <source>
        <dbReference type="ARBA" id="ARBA00022475"/>
    </source>
</evidence>
<evidence type="ECO:0000256" key="7">
    <source>
        <dbReference type="ARBA" id="ARBA00022989"/>
    </source>
</evidence>
<dbReference type="GO" id="GO:0000155">
    <property type="term" value="F:phosphorelay sensor kinase activity"/>
    <property type="evidence" value="ECO:0007669"/>
    <property type="project" value="InterPro"/>
</dbReference>
<evidence type="ECO:0000259" key="10">
    <source>
        <dbReference type="PROSITE" id="PS50109"/>
    </source>
</evidence>